<dbReference type="eggNOG" id="ENOG502RYAI">
    <property type="taxonomic scope" value="Eukaryota"/>
</dbReference>
<dbReference type="Proteomes" id="UP000012174">
    <property type="component" value="Unassembled WGS sequence"/>
</dbReference>
<evidence type="ECO:0000313" key="5">
    <source>
        <dbReference type="Proteomes" id="UP000012174"/>
    </source>
</evidence>
<dbReference type="CDD" id="cd13394">
    <property type="entry name" value="Syo1_like"/>
    <property type="match status" value="1"/>
</dbReference>
<dbReference type="GO" id="GO:0051082">
    <property type="term" value="F:unfolded protein binding"/>
    <property type="evidence" value="ECO:0007669"/>
    <property type="project" value="TreeGrafter"/>
</dbReference>
<dbReference type="PANTHER" id="PTHR13347:SF1">
    <property type="entry name" value="HEAT REPEAT-CONTAINING PROTEIN 3"/>
    <property type="match status" value="1"/>
</dbReference>
<evidence type="ECO:0000259" key="3">
    <source>
        <dbReference type="Pfam" id="PF25567"/>
    </source>
</evidence>
<dbReference type="InterPro" id="IPR057990">
    <property type="entry name" value="TPR_SYO1"/>
</dbReference>
<proteinExistence type="inferred from homology"/>
<name>M7S6G5_EUTLA</name>
<dbReference type="GO" id="GO:0006606">
    <property type="term" value="P:protein import into nucleus"/>
    <property type="evidence" value="ECO:0007669"/>
    <property type="project" value="TreeGrafter"/>
</dbReference>
<dbReference type="Pfam" id="PF25567">
    <property type="entry name" value="TPR_SYO1"/>
    <property type="match status" value="1"/>
</dbReference>
<dbReference type="PANTHER" id="PTHR13347">
    <property type="entry name" value="HEAT REPEAT-CONTAINING PROTEIN 3"/>
    <property type="match status" value="1"/>
</dbReference>
<dbReference type="AlphaFoldDB" id="M7S6G5"/>
<dbReference type="STRING" id="1287681.M7S6G5"/>
<feature type="compositionally biased region" description="Basic residues" evidence="2">
    <location>
        <begin position="1"/>
        <end position="11"/>
    </location>
</feature>
<evidence type="ECO:0000256" key="1">
    <source>
        <dbReference type="ARBA" id="ARBA00049983"/>
    </source>
</evidence>
<feature type="region of interest" description="Disordered" evidence="2">
    <location>
        <begin position="1"/>
        <end position="31"/>
    </location>
</feature>
<dbReference type="HOGENOM" id="CLU_028608_0_0_1"/>
<dbReference type="InterPro" id="IPR016024">
    <property type="entry name" value="ARM-type_fold"/>
</dbReference>
<dbReference type="InterPro" id="IPR052616">
    <property type="entry name" value="SYO1-like"/>
</dbReference>
<feature type="region of interest" description="Disordered" evidence="2">
    <location>
        <begin position="340"/>
        <end position="392"/>
    </location>
</feature>
<evidence type="ECO:0000313" key="4">
    <source>
        <dbReference type="EMBL" id="EMR61644.1"/>
    </source>
</evidence>
<feature type="compositionally biased region" description="Acidic residues" evidence="2">
    <location>
        <begin position="345"/>
        <end position="392"/>
    </location>
</feature>
<dbReference type="SUPFAM" id="SSF48371">
    <property type="entry name" value="ARM repeat"/>
    <property type="match status" value="1"/>
</dbReference>
<feature type="domain" description="SYO1-like TPR repeats" evidence="3">
    <location>
        <begin position="449"/>
        <end position="697"/>
    </location>
</feature>
<evidence type="ECO:0000256" key="2">
    <source>
        <dbReference type="SAM" id="MobiDB-lite"/>
    </source>
</evidence>
<dbReference type="InterPro" id="IPR011989">
    <property type="entry name" value="ARM-like"/>
</dbReference>
<organism evidence="4 5">
    <name type="scientific">Eutypa lata (strain UCR-EL1)</name>
    <name type="common">Grapevine dieback disease fungus</name>
    <name type="synonym">Eutypa armeniacae</name>
    <dbReference type="NCBI Taxonomy" id="1287681"/>
    <lineage>
        <taxon>Eukaryota</taxon>
        <taxon>Fungi</taxon>
        <taxon>Dikarya</taxon>
        <taxon>Ascomycota</taxon>
        <taxon>Pezizomycotina</taxon>
        <taxon>Sordariomycetes</taxon>
        <taxon>Xylariomycetidae</taxon>
        <taxon>Xylariales</taxon>
        <taxon>Diatrypaceae</taxon>
        <taxon>Eutypa</taxon>
    </lineage>
</organism>
<dbReference type="OMA" id="ADMDMVT"/>
<reference evidence="5" key="1">
    <citation type="journal article" date="2013" name="Genome Announc.">
        <title>Draft genome sequence of the grapevine dieback fungus Eutypa lata UCR-EL1.</title>
        <authorList>
            <person name="Blanco-Ulate B."/>
            <person name="Rolshausen P.E."/>
            <person name="Cantu D."/>
        </authorList>
    </citation>
    <scope>NUCLEOTIDE SEQUENCE [LARGE SCALE GENOMIC DNA]</scope>
    <source>
        <strain evidence="5">UCR-EL1</strain>
    </source>
</reference>
<dbReference type="Gene3D" id="1.25.10.10">
    <property type="entry name" value="Leucine-rich Repeat Variant"/>
    <property type="match status" value="2"/>
</dbReference>
<accession>M7S6G5</accession>
<sequence length="699" mass="76841">MGKSRRNRGGQKRSDPISTKPKPVKPPSDPELAALRERRILPVLRDLQSADPKARTTAAGAVANIVQDSRCRKLLLREQVVYVLLSETLTDASLESRAAGWDILRVLIAEEEADFCVHLYRVDVVTALQHAARKVTEALTTANPPFSKNSKAEQEFVWSIAEALTAIIDALAEAHDEAFEAIVRNHDIVHFLFVLLSLGFTTASVYENAMLCLMTLSEDSRQFVEAIIADEITKTYQRLTSLQRGGGYKAVIACGILHNVFAVMEWHDQNPGKGGVSDAVLVPTLSQSLEKAQLSSNMTNGHGSSSPADILQLALEILASIGTTLQESLEKRSKAEWGGIVDKDDKDDDDDDDDVMDADVDSDDADEPLSENEDPSADKDDEEDDEMDEDEMEADMEMVTGADDHPDEGVSTNIDDLPTLKELLHKAIPQALKIAQKTDIISRDEEASTAIRTHAFATLNNISWTVSCIDFSDGQSAPILRVWRPIARTIWREAVVPILASDTSDIGLATVVTSLAWAVARTLHIGNTAPFLAGDEHKKFISLYHASKGLNTNTNNTTEQEKKEQQQQGANVEDPFQSLGVKCIGVLGQLALDPAPTALNRELGVFLVTVVSALPETPVADAVEALNQLFDIYGDEKKACDQEVFWQDGFLAHFEAAVPKFRAAVKRVDKGKSAELRQRADETLMNLTRFIQYKQKHRP</sequence>
<dbReference type="EMBL" id="KB707574">
    <property type="protein sequence ID" value="EMR61644.1"/>
    <property type="molecule type" value="Genomic_DNA"/>
</dbReference>
<dbReference type="KEGG" id="ela:UCREL1_11428"/>
<protein>
    <submittedName>
        <fullName evidence="4">Putative arm-like repeat-containing protein</fullName>
    </submittedName>
</protein>
<gene>
    <name evidence="4" type="ORF">UCREL1_11428</name>
</gene>
<keyword evidence="5" id="KW-1185">Reference proteome</keyword>
<comment type="similarity">
    <text evidence="1">Belongs to the nuclear import and ribosome assembly adapter family.</text>
</comment>
<dbReference type="OrthoDB" id="288703at2759"/>
<dbReference type="GO" id="GO:0042273">
    <property type="term" value="P:ribosomal large subunit biogenesis"/>
    <property type="evidence" value="ECO:0007669"/>
    <property type="project" value="TreeGrafter"/>
</dbReference>